<proteinExistence type="predicted"/>
<dbReference type="InterPro" id="IPR009045">
    <property type="entry name" value="Zn_M74/Hedgehog-like"/>
</dbReference>
<dbReference type="InterPro" id="IPR003709">
    <property type="entry name" value="VanY-like_core_dom"/>
</dbReference>
<dbReference type="Gene3D" id="3.30.1380.10">
    <property type="match status" value="1"/>
</dbReference>
<comment type="caution">
    <text evidence="2">The sequence shown here is derived from an EMBL/GenBank/DDBJ whole genome shotgun (WGS) entry which is preliminary data.</text>
</comment>
<evidence type="ECO:0000313" key="2">
    <source>
        <dbReference type="EMBL" id="MBD2200192.1"/>
    </source>
</evidence>
<keyword evidence="2" id="KW-0378">Hydrolase</keyword>
<dbReference type="Proteomes" id="UP000658514">
    <property type="component" value="Unassembled WGS sequence"/>
</dbReference>
<protein>
    <submittedName>
        <fullName evidence="2">D-alanyl-D-alanine carboxypeptidase family protein</fullName>
    </submittedName>
</protein>
<sequence>MYFTTQPQYASPQAQKLDEVAVKANFSKTQKEPLDESIAQNPVALTVQQNPKLPVPSISTTISKPPLNTSPKLGHFPYAEADQSQLMTISSYAKHEYQRYEKLHSEAALALMKLIYAARDEGVWIIPVSGFRTIANQEKLFQAQIRKTGSEAAAAKISAPPGYSEHHTGYAIDLADGYYPNQDITINFQQSAAFHWLRQHANEFGFEMSFPPNNPQGVSYEPWHWRFTGSSQARMVFAKVKQVL</sequence>
<keyword evidence="2" id="KW-0645">Protease</keyword>
<evidence type="ECO:0000259" key="1">
    <source>
        <dbReference type="Pfam" id="PF02557"/>
    </source>
</evidence>
<feature type="domain" description="D-alanyl-D-alanine carboxypeptidase-like core" evidence="1">
    <location>
        <begin position="101"/>
        <end position="229"/>
    </location>
</feature>
<organism evidence="2 3">
    <name type="scientific">Calothrix parietina FACHB-288</name>
    <dbReference type="NCBI Taxonomy" id="2692896"/>
    <lineage>
        <taxon>Bacteria</taxon>
        <taxon>Bacillati</taxon>
        <taxon>Cyanobacteriota</taxon>
        <taxon>Cyanophyceae</taxon>
        <taxon>Nostocales</taxon>
        <taxon>Calotrichaceae</taxon>
        <taxon>Calothrix</taxon>
    </lineage>
</organism>
<dbReference type="GO" id="GO:0004180">
    <property type="term" value="F:carboxypeptidase activity"/>
    <property type="evidence" value="ECO:0007669"/>
    <property type="project" value="UniProtKB-KW"/>
</dbReference>
<accession>A0ABR8AJK2</accession>
<keyword evidence="2" id="KW-0121">Carboxypeptidase</keyword>
<dbReference type="InterPro" id="IPR058193">
    <property type="entry name" value="VanY/YodJ_core_dom"/>
</dbReference>
<dbReference type="InterPro" id="IPR052179">
    <property type="entry name" value="DD-CPase-like"/>
</dbReference>
<gene>
    <name evidence="2" type="ORF">H6G24_32795</name>
</gene>
<dbReference type="PANTHER" id="PTHR34385">
    <property type="entry name" value="D-ALANYL-D-ALANINE CARBOXYPEPTIDASE"/>
    <property type="match status" value="1"/>
</dbReference>
<evidence type="ECO:0000313" key="3">
    <source>
        <dbReference type="Proteomes" id="UP000658514"/>
    </source>
</evidence>
<keyword evidence="3" id="KW-1185">Reference proteome</keyword>
<dbReference type="Pfam" id="PF02557">
    <property type="entry name" value="VanY"/>
    <property type="match status" value="1"/>
</dbReference>
<dbReference type="CDD" id="cd14852">
    <property type="entry name" value="LD-carboxypeptidase"/>
    <property type="match status" value="1"/>
</dbReference>
<dbReference type="PANTHER" id="PTHR34385:SF1">
    <property type="entry name" value="PEPTIDOGLYCAN L-ALANYL-D-GLUTAMATE ENDOPEPTIDASE CWLK"/>
    <property type="match status" value="1"/>
</dbReference>
<name>A0ABR8AJK2_9CYAN</name>
<dbReference type="SUPFAM" id="SSF55166">
    <property type="entry name" value="Hedgehog/DD-peptidase"/>
    <property type="match status" value="1"/>
</dbReference>
<dbReference type="EMBL" id="JACJQH010000079">
    <property type="protein sequence ID" value="MBD2200192.1"/>
    <property type="molecule type" value="Genomic_DNA"/>
</dbReference>
<reference evidence="2 3" key="1">
    <citation type="journal article" date="2020" name="ISME J.">
        <title>Comparative genomics reveals insights into cyanobacterial evolution and habitat adaptation.</title>
        <authorList>
            <person name="Chen M.Y."/>
            <person name="Teng W.K."/>
            <person name="Zhao L."/>
            <person name="Hu C.X."/>
            <person name="Zhou Y.K."/>
            <person name="Han B.P."/>
            <person name="Song L.R."/>
            <person name="Shu W.S."/>
        </authorList>
    </citation>
    <scope>NUCLEOTIDE SEQUENCE [LARGE SCALE GENOMIC DNA]</scope>
    <source>
        <strain evidence="2 3">FACHB-288</strain>
    </source>
</reference>